<comment type="caution">
    <text evidence="2">The sequence shown here is derived from an EMBL/GenBank/DDBJ whole genome shotgun (WGS) entry which is preliminary data.</text>
</comment>
<gene>
    <name evidence="2" type="ORF">PIB30_083126</name>
</gene>
<feature type="region of interest" description="Disordered" evidence="1">
    <location>
        <begin position="1"/>
        <end position="47"/>
    </location>
</feature>
<evidence type="ECO:0000313" key="3">
    <source>
        <dbReference type="Proteomes" id="UP001341840"/>
    </source>
</evidence>
<evidence type="ECO:0000313" key="2">
    <source>
        <dbReference type="EMBL" id="MED6163758.1"/>
    </source>
</evidence>
<dbReference type="Proteomes" id="UP001341840">
    <property type="component" value="Unassembled WGS sequence"/>
</dbReference>
<feature type="compositionally biased region" description="Basic and acidic residues" evidence="1">
    <location>
        <begin position="14"/>
        <end position="24"/>
    </location>
</feature>
<feature type="compositionally biased region" description="Basic residues" evidence="1">
    <location>
        <begin position="1"/>
        <end position="13"/>
    </location>
</feature>
<evidence type="ECO:0000256" key="1">
    <source>
        <dbReference type="SAM" id="MobiDB-lite"/>
    </source>
</evidence>
<name>A0ABU6UVW2_9FABA</name>
<organism evidence="2 3">
    <name type="scientific">Stylosanthes scabra</name>
    <dbReference type="NCBI Taxonomy" id="79078"/>
    <lineage>
        <taxon>Eukaryota</taxon>
        <taxon>Viridiplantae</taxon>
        <taxon>Streptophyta</taxon>
        <taxon>Embryophyta</taxon>
        <taxon>Tracheophyta</taxon>
        <taxon>Spermatophyta</taxon>
        <taxon>Magnoliopsida</taxon>
        <taxon>eudicotyledons</taxon>
        <taxon>Gunneridae</taxon>
        <taxon>Pentapetalae</taxon>
        <taxon>rosids</taxon>
        <taxon>fabids</taxon>
        <taxon>Fabales</taxon>
        <taxon>Fabaceae</taxon>
        <taxon>Papilionoideae</taxon>
        <taxon>50 kb inversion clade</taxon>
        <taxon>dalbergioids sensu lato</taxon>
        <taxon>Dalbergieae</taxon>
        <taxon>Pterocarpus clade</taxon>
        <taxon>Stylosanthes</taxon>
    </lineage>
</organism>
<protein>
    <submittedName>
        <fullName evidence="2">Uncharacterized protein</fullName>
    </submittedName>
</protein>
<feature type="compositionally biased region" description="Basic and acidic residues" evidence="1">
    <location>
        <begin position="118"/>
        <end position="133"/>
    </location>
</feature>
<feature type="region of interest" description="Disordered" evidence="1">
    <location>
        <begin position="111"/>
        <end position="133"/>
    </location>
</feature>
<sequence length="171" mass="19169">MEGRKLKTPRPRPKRDQNVMDAKGKTSSRFGHVKTWSKREPCKGSPSLALTPSSHVWTTPQHGPNVTHSLHITHGSRFSHVKTWLKRELPKASTRKQAKLQEHINEIPFEEALEGEELADKTSDNKAGNEDHNRGRKLADLLIPSATSYGSSVVRPAIDVNNFELKPSLIL</sequence>
<accession>A0ABU6UVW2</accession>
<dbReference type="EMBL" id="JASCZI010122132">
    <property type="protein sequence ID" value="MED6163758.1"/>
    <property type="molecule type" value="Genomic_DNA"/>
</dbReference>
<reference evidence="2 3" key="1">
    <citation type="journal article" date="2023" name="Plants (Basel)">
        <title>Bridging the Gap: Combining Genomics and Transcriptomics Approaches to Understand Stylosanthes scabra, an Orphan Legume from the Brazilian Caatinga.</title>
        <authorList>
            <person name="Ferreira-Neto J.R.C."/>
            <person name="da Silva M.D."/>
            <person name="Binneck E."/>
            <person name="de Melo N.F."/>
            <person name="da Silva R.H."/>
            <person name="de Melo A.L.T.M."/>
            <person name="Pandolfi V."/>
            <person name="Bustamante F.O."/>
            <person name="Brasileiro-Vidal A.C."/>
            <person name="Benko-Iseppon A.M."/>
        </authorList>
    </citation>
    <scope>NUCLEOTIDE SEQUENCE [LARGE SCALE GENOMIC DNA]</scope>
    <source>
        <tissue evidence="2">Leaves</tissue>
    </source>
</reference>
<keyword evidence="3" id="KW-1185">Reference proteome</keyword>
<proteinExistence type="predicted"/>